<evidence type="ECO:0000313" key="10">
    <source>
        <dbReference type="EMBL" id="PHN16218.1"/>
    </source>
</evidence>
<dbReference type="SUPFAM" id="SSF54980">
    <property type="entry name" value="EF-G C-terminal domain-like"/>
    <property type="match status" value="2"/>
</dbReference>
<dbReference type="CDD" id="cd01434">
    <property type="entry name" value="EFG_mtEFG1_IV"/>
    <property type="match status" value="1"/>
</dbReference>
<evidence type="ECO:0000256" key="4">
    <source>
        <dbReference type="ARBA" id="ARBA00022768"/>
    </source>
</evidence>
<evidence type="ECO:0000313" key="11">
    <source>
        <dbReference type="Proteomes" id="UP000222818"/>
    </source>
</evidence>
<dbReference type="CDD" id="cd16262">
    <property type="entry name" value="EFG_III"/>
    <property type="match status" value="1"/>
</dbReference>
<dbReference type="GO" id="GO:0005525">
    <property type="term" value="F:GTP binding"/>
    <property type="evidence" value="ECO:0007669"/>
    <property type="project" value="UniProtKB-UniRule"/>
</dbReference>
<sequence>MSRNTPVSHCRNIGISAHIDAGKTTTTERILYYTGVNHKLGEVHEGTATMDWMEQEQERGITITSAATTTFWSGMSGRKELHRINIIDTPGHVDFTIEVERSMRVLDGVCMVYCGVGGVQPQSETVWRQAVKHKIPRVCFVNKMDRQGASFNNVCQQLKTKLKANPVPVTLPLYNGCQYIGLIDLIHMRAVVWDDASKGVKYEYKEIPEKSRKYAEEWRKSLIESIAEYDESFLERYLYGDIHSNSINNEEVKSLLRKQTISGQAQPMLCGSAFKNKGIQMLLDAVIDYLPSPLEIPPITGESSIGKGMVSRTASDEEGFLAIVFKIMADPFVGLLVFLRVYSGRARTGETVLNASKNKKERIGRILQMHANSREDISELRTGDIAAVVGLKAASTGDTLSDLANPIVLEQIDVPTPVISQAIEPNTKSDQEKLGTTLSRLTLEDPSFKTYTEKESGQTIIAGMGELHLEILVERMKREFGLSVKVGKPQVSYKETIKTKSGKIEGKFIKQTGGRGQYGHVVVIVEPNKNKGYVFQDQIKGGAIPKEYIASVSKGIQDTLRAGIVSGYQVIDVKASLVFGSYHDVDSSEHAFRMAGAIASKKALLSCNPVLLEPIMMVDIETPEEYLGSIVGDILARRGLVQSASETSYNIKVVKSEVPLSSMFGYSTALRSMTQGRATYSMKFNRYNEVKKDMLERLNLKTLNF</sequence>
<accession>A0A2G0V6W7</accession>
<dbReference type="Gene3D" id="3.30.70.870">
    <property type="entry name" value="Elongation Factor G (Translational Gtpase), domain 3"/>
    <property type="match status" value="1"/>
</dbReference>
<dbReference type="InterPro" id="IPR014721">
    <property type="entry name" value="Ribsml_uS5_D2-typ_fold_subgr"/>
</dbReference>
<comment type="subcellular location">
    <subcellularLocation>
        <location evidence="8">Cytoplasm</location>
    </subcellularLocation>
</comment>
<dbReference type="PANTHER" id="PTHR43261:SF1">
    <property type="entry name" value="RIBOSOME-RELEASING FACTOR 2, MITOCHONDRIAL"/>
    <property type="match status" value="1"/>
</dbReference>
<dbReference type="PRINTS" id="PR00315">
    <property type="entry name" value="ELONGATNFCT"/>
</dbReference>
<dbReference type="SMART" id="SM00889">
    <property type="entry name" value="EFG_IV"/>
    <property type="match status" value="1"/>
</dbReference>
<dbReference type="InterPro" id="IPR004540">
    <property type="entry name" value="Transl_elong_EFG/EF2"/>
</dbReference>
<dbReference type="Pfam" id="PF00009">
    <property type="entry name" value="GTP_EFTU"/>
    <property type="match status" value="1"/>
</dbReference>
<evidence type="ECO:0000256" key="3">
    <source>
        <dbReference type="ARBA" id="ARBA00022741"/>
    </source>
</evidence>
<evidence type="ECO:0000256" key="6">
    <source>
        <dbReference type="ARBA" id="ARBA00023134"/>
    </source>
</evidence>
<proteinExistence type="inferred from homology"/>
<dbReference type="FunFam" id="2.40.30.10:FF:000006">
    <property type="entry name" value="Elongation factor G"/>
    <property type="match status" value="1"/>
</dbReference>
<dbReference type="SUPFAM" id="SSF52540">
    <property type="entry name" value="P-loop containing nucleoside triphosphate hydrolases"/>
    <property type="match status" value="1"/>
</dbReference>
<dbReference type="NCBIfam" id="TIGR00484">
    <property type="entry name" value="EF-G"/>
    <property type="match status" value="1"/>
</dbReference>
<dbReference type="InterPro" id="IPR035649">
    <property type="entry name" value="EFG_V"/>
</dbReference>
<dbReference type="FunFam" id="3.30.70.240:FF:000001">
    <property type="entry name" value="Elongation factor G"/>
    <property type="match status" value="1"/>
</dbReference>
<dbReference type="InterPro" id="IPR035647">
    <property type="entry name" value="EFG_III/V"/>
</dbReference>
<feature type="binding site" evidence="8">
    <location>
        <begin position="142"/>
        <end position="145"/>
    </location>
    <ligand>
        <name>GTP</name>
        <dbReference type="ChEBI" id="CHEBI:37565"/>
    </ligand>
</feature>
<dbReference type="RefSeq" id="WP_099336927.1">
    <property type="nucleotide sequence ID" value="NZ_MKGN01000019.1"/>
</dbReference>
<dbReference type="FunFam" id="3.30.230.10:FF:000003">
    <property type="entry name" value="Elongation factor G"/>
    <property type="match status" value="1"/>
</dbReference>
<name>A0A2G0V6W7_9PROT</name>
<dbReference type="InterPro" id="IPR020568">
    <property type="entry name" value="Ribosomal_Su5_D2-typ_SF"/>
</dbReference>
<dbReference type="SUPFAM" id="SSF54211">
    <property type="entry name" value="Ribosomal protein S5 domain 2-like"/>
    <property type="match status" value="1"/>
</dbReference>
<comment type="function">
    <text evidence="7 8">Catalyzes the GTP-dependent ribosomal translocation step during translation elongation. During this step, the ribosome changes from the pre-translocational (PRE) to the post-translocational (POST) state as the newly formed A-site-bound peptidyl-tRNA and P-site-bound deacylated tRNA move to the P and E sites, respectively. Catalyzes the coordinated movement of the two tRNA molecules, the mRNA and conformational changes in the ribosome.</text>
</comment>
<keyword evidence="5 8" id="KW-0648">Protein biosynthesis</keyword>
<evidence type="ECO:0000256" key="2">
    <source>
        <dbReference type="ARBA" id="ARBA00017872"/>
    </source>
</evidence>
<dbReference type="InterPro" id="IPR031157">
    <property type="entry name" value="G_TR_CS"/>
</dbReference>
<gene>
    <name evidence="8 10" type="primary">fusA</name>
    <name evidence="10" type="ORF">TPPER_00211</name>
</gene>
<dbReference type="InterPro" id="IPR041095">
    <property type="entry name" value="EFG_II"/>
</dbReference>
<dbReference type="AlphaFoldDB" id="A0A2G0V6W7"/>
<dbReference type="CDD" id="cd04088">
    <property type="entry name" value="EFG_mtEFG_II"/>
    <property type="match status" value="1"/>
</dbReference>
<dbReference type="InterPro" id="IPR000640">
    <property type="entry name" value="EFG_V-like"/>
</dbReference>
<dbReference type="InterPro" id="IPR000795">
    <property type="entry name" value="T_Tr_GTP-bd_dom"/>
</dbReference>
<dbReference type="SUPFAM" id="SSF50447">
    <property type="entry name" value="Translation proteins"/>
    <property type="match status" value="1"/>
</dbReference>
<dbReference type="Pfam" id="PF00679">
    <property type="entry name" value="EFG_C"/>
    <property type="match status" value="1"/>
</dbReference>
<dbReference type="NCBIfam" id="TIGR00231">
    <property type="entry name" value="small_GTP"/>
    <property type="match status" value="1"/>
</dbReference>
<feature type="binding site" evidence="8">
    <location>
        <begin position="88"/>
        <end position="92"/>
    </location>
    <ligand>
        <name>GTP</name>
        <dbReference type="ChEBI" id="CHEBI:37565"/>
    </ligand>
</feature>
<evidence type="ECO:0000256" key="7">
    <source>
        <dbReference type="ARBA" id="ARBA00024731"/>
    </source>
</evidence>
<dbReference type="GO" id="GO:0003746">
    <property type="term" value="F:translation elongation factor activity"/>
    <property type="evidence" value="ECO:0007669"/>
    <property type="project" value="UniProtKB-UniRule"/>
</dbReference>
<dbReference type="OrthoDB" id="9804431at2"/>
<dbReference type="FunFam" id="3.30.70.870:FF:000001">
    <property type="entry name" value="Elongation factor G"/>
    <property type="match status" value="1"/>
</dbReference>
<evidence type="ECO:0000256" key="8">
    <source>
        <dbReference type="HAMAP-Rule" id="MF_00054"/>
    </source>
</evidence>
<keyword evidence="8" id="KW-0963">Cytoplasm</keyword>
<dbReference type="InterPro" id="IPR009022">
    <property type="entry name" value="EFG_III"/>
</dbReference>
<dbReference type="EMBL" id="MKGN01000019">
    <property type="protein sequence ID" value="PHN16218.1"/>
    <property type="molecule type" value="Genomic_DNA"/>
</dbReference>
<dbReference type="CDD" id="cd03713">
    <property type="entry name" value="EFG_mtEFG_C"/>
    <property type="match status" value="1"/>
</dbReference>
<dbReference type="GO" id="GO:0005737">
    <property type="term" value="C:cytoplasm"/>
    <property type="evidence" value="ECO:0007669"/>
    <property type="project" value="UniProtKB-SubCell"/>
</dbReference>
<dbReference type="Gene3D" id="2.40.30.10">
    <property type="entry name" value="Translation factors"/>
    <property type="match status" value="1"/>
</dbReference>
<dbReference type="Pfam" id="PF14492">
    <property type="entry name" value="EFG_III"/>
    <property type="match status" value="1"/>
</dbReference>
<dbReference type="InterPro" id="IPR047872">
    <property type="entry name" value="EFG_IV"/>
</dbReference>
<dbReference type="Gene3D" id="3.30.70.240">
    <property type="match status" value="1"/>
</dbReference>
<reference evidence="10 11" key="1">
    <citation type="journal article" date="2017" name="ISME J.">
        <title>Tremblaya phenacola PPER: an evolutionary beta-gammaproteobacterium collage.</title>
        <authorList>
            <person name="Gil R."/>
            <person name="Vargas-Chavez C."/>
            <person name="Lopez-Madrigal S."/>
            <person name="Santos-Garcia D."/>
            <person name="Latorre A."/>
            <person name="Moya A."/>
        </authorList>
    </citation>
    <scope>NUCLEOTIDE SEQUENCE [LARGE SCALE GENOMIC DNA]</scope>
    <source>
        <strain evidence="10 11">PPER</strain>
    </source>
</reference>
<protein>
    <recommendedName>
        <fullName evidence="2 8">Elongation factor G</fullName>
        <shortName evidence="8">EF-G</shortName>
    </recommendedName>
</protein>
<dbReference type="GO" id="GO:0097216">
    <property type="term" value="F:guanosine tetraphosphate binding"/>
    <property type="evidence" value="ECO:0007669"/>
    <property type="project" value="UniProtKB-ARBA"/>
</dbReference>
<dbReference type="InterPro" id="IPR009000">
    <property type="entry name" value="Transl_B-barrel_sf"/>
</dbReference>
<dbReference type="GO" id="GO:0003924">
    <property type="term" value="F:GTPase activity"/>
    <property type="evidence" value="ECO:0007669"/>
    <property type="project" value="InterPro"/>
</dbReference>
<evidence type="ECO:0000259" key="9">
    <source>
        <dbReference type="PROSITE" id="PS51722"/>
    </source>
</evidence>
<dbReference type="CDD" id="cd01886">
    <property type="entry name" value="EF-G"/>
    <property type="match status" value="1"/>
</dbReference>
<dbReference type="InterPro" id="IPR027417">
    <property type="entry name" value="P-loop_NTPase"/>
</dbReference>
<dbReference type="InterPro" id="IPR005225">
    <property type="entry name" value="Small_GTP-bd"/>
</dbReference>
<dbReference type="PROSITE" id="PS00301">
    <property type="entry name" value="G_TR_1"/>
    <property type="match status" value="1"/>
</dbReference>
<dbReference type="InterPro" id="IPR005517">
    <property type="entry name" value="Transl_elong_EFG/EF2_IV"/>
</dbReference>
<keyword evidence="11" id="KW-1185">Reference proteome</keyword>
<dbReference type="SMART" id="SM00838">
    <property type="entry name" value="EFG_C"/>
    <property type="match status" value="1"/>
</dbReference>
<dbReference type="InterPro" id="IPR053905">
    <property type="entry name" value="EF-G-like_DII"/>
</dbReference>
<organism evidence="10 11">
    <name type="scientific">Candidatus Tremblayella phenacoccinincola</name>
    <dbReference type="NCBI Taxonomy" id="1010676"/>
    <lineage>
        <taxon>Bacteria</taxon>
        <taxon>Pseudomonadati</taxon>
        <taxon>Pseudomonadota</taxon>
        <taxon>Betaproteobacteria</taxon>
        <taxon>Candidatus Tremblayella</taxon>
    </lineage>
</organism>
<keyword evidence="6 8" id="KW-0342">GTP-binding</keyword>
<evidence type="ECO:0000256" key="1">
    <source>
        <dbReference type="ARBA" id="ARBA00005870"/>
    </source>
</evidence>
<dbReference type="Gene3D" id="3.30.230.10">
    <property type="match status" value="1"/>
</dbReference>
<dbReference type="FunFam" id="3.40.50.300:FF:000029">
    <property type="entry name" value="Elongation factor G"/>
    <property type="match status" value="1"/>
</dbReference>
<dbReference type="Gene3D" id="3.40.50.300">
    <property type="entry name" value="P-loop containing nucleotide triphosphate hydrolases"/>
    <property type="match status" value="1"/>
</dbReference>
<dbReference type="Pfam" id="PF22042">
    <property type="entry name" value="EF-G_D2"/>
    <property type="match status" value="1"/>
</dbReference>
<dbReference type="PROSITE" id="PS51722">
    <property type="entry name" value="G_TR_2"/>
    <property type="match status" value="1"/>
</dbReference>
<comment type="caution">
    <text evidence="10">The sequence shown here is derived from an EMBL/GenBank/DDBJ whole genome shotgun (WGS) entry which is preliminary data.</text>
</comment>
<evidence type="ECO:0000256" key="5">
    <source>
        <dbReference type="ARBA" id="ARBA00022917"/>
    </source>
</evidence>
<keyword evidence="4 8" id="KW-0251">Elongation factor</keyword>
<dbReference type="PANTHER" id="PTHR43261">
    <property type="entry name" value="TRANSLATION ELONGATION FACTOR G-RELATED"/>
    <property type="match status" value="1"/>
</dbReference>
<dbReference type="Pfam" id="PF03764">
    <property type="entry name" value="EFG_IV"/>
    <property type="match status" value="1"/>
</dbReference>
<feature type="domain" description="Tr-type G" evidence="9">
    <location>
        <begin position="8"/>
        <end position="294"/>
    </location>
</feature>
<dbReference type="NCBIfam" id="NF009381">
    <property type="entry name" value="PRK12740.1-5"/>
    <property type="match status" value="1"/>
</dbReference>
<dbReference type="HAMAP" id="MF_00054_B">
    <property type="entry name" value="EF_G_EF_2_B"/>
    <property type="match status" value="1"/>
</dbReference>
<feature type="binding site" evidence="8">
    <location>
        <begin position="17"/>
        <end position="24"/>
    </location>
    <ligand>
        <name>GTP</name>
        <dbReference type="ChEBI" id="CHEBI:37565"/>
    </ligand>
</feature>
<keyword evidence="3 8" id="KW-0547">Nucleotide-binding</keyword>
<dbReference type="Proteomes" id="UP000222818">
    <property type="component" value="Unassembled WGS sequence"/>
</dbReference>
<comment type="similarity">
    <text evidence="1 8">Belongs to the TRAFAC class translation factor GTPase superfamily. Classic translation factor GTPase family. EF-G/EF-2 subfamily.</text>
</comment>
<dbReference type="GO" id="GO:0032790">
    <property type="term" value="P:ribosome disassembly"/>
    <property type="evidence" value="ECO:0007669"/>
    <property type="project" value="TreeGrafter"/>
</dbReference>